<protein>
    <submittedName>
        <fullName evidence="1">Uncharacterized protein</fullName>
    </submittedName>
</protein>
<organism evidence="1 2">
    <name type="scientific">Batillaria attramentaria</name>
    <dbReference type="NCBI Taxonomy" id="370345"/>
    <lineage>
        <taxon>Eukaryota</taxon>
        <taxon>Metazoa</taxon>
        <taxon>Spiralia</taxon>
        <taxon>Lophotrochozoa</taxon>
        <taxon>Mollusca</taxon>
        <taxon>Gastropoda</taxon>
        <taxon>Caenogastropoda</taxon>
        <taxon>Sorbeoconcha</taxon>
        <taxon>Cerithioidea</taxon>
        <taxon>Batillariidae</taxon>
        <taxon>Batillaria</taxon>
    </lineage>
</organism>
<dbReference type="Proteomes" id="UP001519460">
    <property type="component" value="Unassembled WGS sequence"/>
</dbReference>
<sequence length="288" mass="32461">ENFRLQRLVNEGTYGRPGAYLFKLYYTGTTKPAAYLYRAFAAPAELVEHELGVVQIVLWNNETVDAELDLHLPDVTYSFRFSALSHLEIQPGRDVTYVPGNDVEVEFTLRYGSPEDRQLIDDETLEYKSYVPNPSAPNPGFDMYRLGFRSRSVYDSFNESSRCKFGEATPLSPVRETSSELTTTHRFRWKACSSERNLDSGVVAFTAVLSTQNGPMQLLLDLRATTYVRIHRADGEGPLSAGYVGFLTYEPFDFVGIRSVALATDQCGSDQHYSRGYCGDGYCFGWCE</sequence>
<gene>
    <name evidence="1" type="ORF">BaRGS_00022991</name>
</gene>
<proteinExistence type="predicted"/>
<accession>A0ABD0KFP1</accession>
<evidence type="ECO:0000313" key="2">
    <source>
        <dbReference type="Proteomes" id="UP001519460"/>
    </source>
</evidence>
<dbReference type="EMBL" id="JACVVK020000189">
    <property type="protein sequence ID" value="KAK7485810.1"/>
    <property type="molecule type" value="Genomic_DNA"/>
</dbReference>
<name>A0ABD0KFP1_9CAEN</name>
<reference evidence="1 2" key="1">
    <citation type="journal article" date="2023" name="Sci. Data">
        <title>Genome assembly of the Korean intertidal mud-creeper Batillaria attramentaria.</title>
        <authorList>
            <person name="Patra A.K."/>
            <person name="Ho P.T."/>
            <person name="Jun S."/>
            <person name="Lee S.J."/>
            <person name="Kim Y."/>
            <person name="Won Y.J."/>
        </authorList>
    </citation>
    <scope>NUCLEOTIDE SEQUENCE [LARGE SCALE GENOMIC DNA]</scope>
    <source>
        <strain evidence="1">Wonlab-2016</strain>
    </source>
</reference>
<feature type="non-terminal residue" evidence="1">
    <location>
        <position position="1"/>
    </location>
</feature>
<keyword evidence="2" id="KW-1185">Reference proteome</keyword>
<evidence type="ECO:0000313" key="1">
    <source>
        <dbReference type="EMBL" id="KAK7485810.1"/>
    </source>
</evidence>
<dbReference type="AlphaFoldDB" id="A0ABD0KFP1"/>
<feature type="non-terminal residue" evidence="1">
    <location>
        <position position="288"/>
    </location>
</feature>
<comment type="caution">
    <text evidence="1">The sequence shown here is derived from an EMBL/GenBank/DDBJ whole genome shotgun (WGS) entry which is preliminary data.</text>
</comment>